<dbReference type="Proteomes" id="UP001331515">
    <property type="component" value="Unassembled WGS sequence"/>
</dbReference>
<evidence type="ECO:0000313" key="3">
    <source>
        <dbReference type="Proteomes" id="UP001331515"/>
    </source>
</evidence>
<dbReference type="EMBL" id="JAURVH010001535">
    <property type="protein sequence ID" value="KAK5893406.1"/>
    <property type="molecule type" value="Genomic_DNA"/>
</dbReference>
<reference evidence="2 3" key="1">
    <citation type="journal article" date="2023" name="Mol. Biol. Evol.">
        <title>Genomics of Secondarily Temperate Adaptation in the Only Non-Antarctic Icefish.</title>
        <authorList>
            <person name="Rivera-Colon A.G."/>
            <person name="Rayamajhi N."/>
            <person name="Minhas B.F."/>
            <person name="Madrigal G."/>
            <person name="Bilyk K.T."/>
            <person name="Yoon V."/>
            <person name="Hune M."/>
            <person name="Gregory S."/>
            <person name="Cheng C.H.C."/>
            <person name="Catchen J.M."/>
        </authorList>
    </citation>
    <scope>NUCLEOTIDE SEQUENCE [LARGE SCALE GENOMIC DNA]</scope>
    <source>
        <tissue evidence="2">White muscle</tissue>
    </source>
</reference>
<evidence type="ECO:0000256" key="1">
    <source>
        <dbReference type="SAM" id="MobiDB-lite"/>
    </source>
</evidence>
<dbReference type="AlphaFoldDB" id="A0AAN8GVX7"/>
<sequence length="88" mass="9579">MDPVYHHYSSLLAGFSSAVPPQGLVLCKGRDPLLTRAWPLQVSFSVSCSCGAAKSLDNPITQSLVLSRPEPEQEHIRSVETQRSVTSL</sequence>
<keyword evidence="3" id="KW-1185">Reference proteome</keyword>
<feature type="region of interest" description="Disordered" evidence="1">
    <location>
        <begin position="67"/>
        <end position="88"/>
    </location>
</feature>
<accession>A0AAN8GVX7</accession>
<proteinExistence type="predicted"/>
<gene>
    <name evidence="2" type="ORF">CgunFtcFv8_006279</name>
</gene>
<protein>
    <submittedName>
        <fullName evidence="2">Uncharacterized protein</fullName>
    </submittedName>
</protein>
<name>A0AAN8GVX7_CHAGU</name>
<evidence type="ECO:0000313" key="2">
    <source>
        <dbReference type="EMBL" id="KAK5893406.1"/>
    </source>
</evidence>
<feature type="compositionally biased region" description="Basic and acidic residues" evidence="1">
    <location>
        <begin position="69"/>
        <end position="80"/>
    </location>
</feature>
<comment type="caution">
    <text evidence="2">The sequence shown here is derived from an EMBL/GenBank/DDBJ whole genome shotgun (WGS) entry which is preliminary data.</text>
</comment>
<organism evidence="2 3">
    <name type="scientific">Champsocephalus gunnari</name>
    <name type="common">Mackerel icefish</name>
    <dbReference type="NCBI Taxonomy" id="52237"/>
    <lineage>
        <taxon>Eukaryota</taxon>
        <taxon>Metazoa</taxon>
        <taxon>Chordata</taxon>
        <taxon>Craniata</taxon>
        <taxon>Vertebrata</taxon>
        <taxon>Euteleostomi</taxon>
        <taxon>Actinopterygii</taxon>
        <taxon>Neopterygii</taxon>
        <taxon>Teleostei</taxon>
        <taxon>Neoteleostei</taxon>
        <taxon>Acanthomorphata</taxon>
        <taxon>Eupercaria</taxon>
        <taxon>Perciformes</taxon>
        <taxon>Notothenioidei</taxon>
        <taxon>Channichthyidae</taxon>
        <taxon>Champsocephalus</taxon>
    </lineage>
</organism>